<gene>
    <name evidence="4" type="primary">rplQ</name>
    <name evidence="7" type="ORF">DBT_1560</name>
</gene>
<dbReference type="STRING" id="1156395.DBT_1560"/>
<protein>
    <recommendedName>
        <fullName evidence="4">Large ribosomal subunit protein bL17</fullName>
    </recommendedName>
</protein>
<evidence type="ECO:0000256" key="6">
    <source>
        <dbReference type="SAM" id="MobiDB-lite"/>
    </source>
</evidence>
<dbReference type="GO" id="GO:0006412">
    <property type="term" value="P:translation"/>
    <property type="evidence" value="ECO:0007669"/>
    <property type="project" value="UniProtKB-UniRule"/>
</dbReference>
<name>A0A1B9F5F8_9BACT</name>
<dbReference type="GO" id="GO:0022625">
    <property type="term" value="C:cytosolic large ribosomal subunit"/>
    <property type="evidence" value="ECO:0007669"/>
    <property type="project" value="TreeGrafter"/>
</dbReference>
<dbReference type="Gene3D" id="3.90.1030.10">
    <property type="entry name" value="Ribosomal protein L17"/>
    <property type="match status" value="1"/>
</dbReference>
<dbReference type="Proteomes" id="UP000093080">
    <property type="component" value="Unassembled WGS sequence"/>
</dbReference>
<accession>A0A1B9F5F8</accession>
<feature type="compositionally biased region" description="Polar residues" evidence="6">
    <location>
        <begin position="153"/>
        <end position="170"/>
    </location>
</feature>
<evidence type="ECO:0000313" key="8">
    <source>
        <dbReference type="Proteomes" id="UP000093080"/>
    </source>
</evidence>
<reference evidence="7 8" key="1">
    <citation type="submission" date="2016-06" db="EMBL/GenBank/DDBJ databases">
        <title>Respiratory ammonification of nitrate coupled to the oxidation of elemental sulfur in deep-sea autotrophic thermophilic bacteria.</title>
        <authorList>
            <person name="Slobodkina G.B."/>
            <person name="Mardanov A.V."/>
            <person name="Ravin N.V."/>
            <person name="Frolova A.A."/>
            <person name="Viryasiv M.B."/>
            <person name="Chernyh N.A."/>
            <person name="Bonch-Osmolovskaya E.A."/>
            <person name="Slobodkin A.I."/>
        </authorList>
    </citation>
    <scope>NUCLEOTIDE SEQUENCE [LARGE SCALE GENOMIC DNA]</scope>
    <source>
        <strain evidence="7 8">S69</strain>
    </source>
</reference>
<dbReference type="HAMAP" id="MF_01368">
    <property type="entry name" value="Ribosomal_bL17"/>
    <property type="match status" value="1"/>
</dbReference>
<dbReference type="PANTHER" id="PTHR14413:SF16">
    <property type="entry name" value="LARGE RIBOSOMAL SUBUNIT PROTEIN BL17M"/>
    <property type="match status" value="1"/>
</dbReference>
<dbReference type="PROSITE" id="PS01167">
    <property type="entry name" value="RIBOSOMAL_L17"/>
    <property type="match status" value="1"/>
</dbReference>
<dbReference type="GO" id="GO:0003735">
    <property type="term" value="F:structural constituent of ribosome"/>
    <property type="evidence" value="ECO:0007669"/>
    <property type="project" value="InterPro"/>
</dbReference>
<comment type="caution">
    <text evidence="7">The sequence shown here is derived from an EMBL/GenBank/DDBJ whole genome shotgun (WGS) entry which is preliminary data.</text>
</comment>
<feature type="region of interest" description="Disordered" evidence="6">
    <location>
        <begin position="124"/>
        <end position="213"/>
    </location>
</feature>
<evidence type="ECO:0000256" key="4">
    <source>
        <dbReference type="HAMAP-Rule" id="MF_01368"/>
    </source>
</evidence>
<keyword evidence="2 4" id="KW-0689">Ribosomal protein</keyword>
<evidence type="ECO:0000256" key="2">
    <source>
        <dbReference type="ARBA" id="ARBA00022980"/>
    </source>
</evidence>
<evidence type="ECO:0000256" key="1">
    <source>
        <dbReference type="ARBA" id="ARBA00008777"/>
    </source>
</evidence>
<keyword evidence="3 4" id="KW-0687">Ribonucleoprotein</keyword>
<proteinExistence type="inferred from homology"/>
<dbReference type="PANTHER" id="PTHR14413">
    <property type="entry name" value="RIBOSOMAL PROTEIN L17"/>
    <property type="match status" value="1"/>
</dbReference>
<dbReference type="EMBL" id="MAGO01000007">
    <property type="protein sequence ID" value="OCC15074.1"/>
    <property type="molecule type" value="Genomic_DNA"/>
</dbReference>
<dbReference type="AlphaFoldDB" id="A0A1B9F5F8"/>
<keyword evidence="8" id="KW-1185">Reference proteome</keyword>
<dbReference type="PATRIC" id="fig|1156395.6.peg.1574"/>
<dbReference type="Pfam" id="PF01196">
    <property type="entry name" value="Ribosomal_L17"/>
    <property type="match status" value="1"/>
</dbReference>
<dbReference type="InterPro" id="IPR000456">
    <property type="entry name" value="Ribosomal_bL17"/>
</dbReference>
<dbReference type="SUPFAM" id="SSF64263">
    <property type="entry name" value="Prokaryotic ribosomal protein L17"/>
    <property type="match status" value="1"/>
</dbReference>
<evidence type="ECO:0000313" key="7">
    <source>
        <dbReference type="EMBL" id="OCC15074.1"/>
    </source>
</evidence>
<dbReference type="FunFam" id="3.90.1030.10:FF:000001">
    <property type="entry name" value="50S ribosomal protein L17"/>
    <property type="match status" value="1"/>
</dbReference>
<sequence>MRHRRRTRKLGMKTAHREAMFRNMVTSLFKHGRITTTVQRAKELRRIADRLVTLAKRGDLHARRQALSVIREKMVVAKLFNEIADKFSERQGGYTRIIKIGPRRGDAAMMALVELAFDSLRPKSRPTVDRTAKNTEDVIPVASPKKESESEADNASTPEESGAVDNSSGDQEVAEDQQGVDQTTSELKADEQEEISPQSESKEDLTNSKEESK</sequence>
<comment type="similarity">
    <text evidence="1 4 5">Belongs to the bacterial ribosomal protein bL17 family.</text>
</comment>
<dbReference type="InterPro" id="IPR036373">
    <property type="entry name" value="Ribosomal_bL17_sf"/>
</dbReference>
<evidence type="ECO:0000256" key="5">
    <source>
        <dbReference type="RuleBase" id="RU000660"/>
    </source>
</evidence>
<evidence type="ECO:0000256" key="3">
    <source>
        <dbReference type="ARBA" id="ARBA00023274"/>
    </source>
</evidence>
<dbReference type="InterPro" id="IPR047859">
    <property type="entry name" value="Ribosomal_bL17_CS"/>
</dbReference>
<feature type="compositionally biased region" description="Basic and acidic residues" evidence="6">
    <location>
        <begin position="126"/>
        <end position="136"/>
    </location>
</feature>
<dbReference type="NCBIfam" id="TIGR00059">
    <property type="entry name" value="L17"/>
    <property type="match status" value="1"/>
</dbReference>
<dbReference type="OrthoDB" id="9809073at2"/>
<feature type="compositionally biased region" description="Basic and acidic residues" evidence="6">
    <location>
        <begin position="200"/>
        <end position="213"/>
    </location>
</feature>
<organism evidence="7 8">
    <name type="scientific">Dissulfuribacter thermophilus</name>
    <dbReference type="NCBI Taxonomy" id="1156395"/>
    <lineage>
        <taxon>Bacteria</taxon>
        <taxon>Pseudomonadati</taxon>
        <taxon>Thermodesulfobacteriota</taxon>
        <taxon>Dissulfuribacteria</taxon>
        <taxon>Dissulfuribacterales</taxon>
        <taxon>Dissulfuribacteraceae</taxon>
        <taxon>Dissulfuribacter</taxon>
    </lineage>
</organism>
<comment type="subunit">
    <text evidence="4">Part of the 50S ribosomal subunit. Contacts protein L32.</text>
</comment>